<reference evidence="1 2" key="1">
    <citation type="journal article" date="2016" name="Nat. Commun.">
        <title>Thousands of microbial genomes shed light on interconnected biogeochemical processes in an aquifer system.</title>
        <authorList>
            <person name="Anantharaman K."/>
            <person name="Brown C.T."/>
            <person name="Hug L.A."/>
            <person name="Sharon I."/>
            <person name="Castelle C.J."/>
            <person name="Probst A.J."/>
            <person name="Thomas B.C."/>
            <person name="Singh A."/>
            <person name="Wilkins M.J."/>
            <person name="Karaoz U."/>
            <person name="Brodie E.L."/>
            <person name="Williams K.H."/>
            <person name="Hubbard S.S."/>
            <person name="Banfield J.F."/>
        </authorList>
    </citation>
    <scope>NUCLEOTIDE SEQUENCE [LARGE SCALE GENOMIC DNA]</scope>
</reference>
<organism evidence="1 2">
    <name type="scientific">Candidatus Woykebacteria bacterium RBG_13_40_15</name>
    <dbReference type="NCBI Taxonomy" id="1802593"/>
    <lineage>
        <taxon>Bacteria</taxon>
        <taxon>Candidatus Woykeibacteriota</taxon>
    </lineage>
</organism>
<name>A0A1G1W8U1_9BACT</name>
<dbReference type="EMBL" id="MHCP01000015">
    <property type="protein sequence ID" value="OGY24098.1"/>
    <property type="molecule type" value="Genomic_DNA"/>
</dbReference>
<dbReference type="AlphaFoldDB" id="A0A1G1W8U1"/>
<comment type="caution">
    <text evidence="1">The sequence shown here is derived from an EMBL/GenBank/DDBJ whole genome shotgun (WGS) entry which is preliminary data.</text>
</comment>
<evidence type="ECO:0000313" key="2">
    <source>
        <dbReference type="Proteomes" id="UP000176631"/>
    </source>
</evidence>
<protein>
    <submittedName>
        <fullName evidence="1">Uncharacterized protein</fullName>
    </submittedName>
</protein>
<accession>A0A1G1W8U1</accession>
<evidence type="ECO:0000313" key="1">
    <source>
        <dbReference type="EMBL" id="OGY24098.1"/>
    </source>
</evidence>
<gene>
    <name evidence="1" type="ORF">A2172_00965</name>
</gene>
<dbReference type="Proteomes" id="UP000176631">
    <property type="component" value="Unassembled WGS sequence"/>
</dbReference>
<proteinExistence type="predicted"/>
<sequence length="146" mass="16581">MTARLVKGVYGTYLAPFEGPFGLRYGQRRKWYIHNNAGWYNSEGEKLGWGDLNIEDIQRIASELLPGEVFIILSEQDTSWQHDRMDAPGIEYCAFKCHCIILPGKVYKVVGHEYETADEDVEDQGLAVTLVSRSRARELLSQPTNA</sequence>